<dbReference type="EMBL" id="CP015136">
    <property type="protein sequence ID" value="AMY09530.1"/>
    <property type="molecule type" value="Genomic_DNA"/>
</dbReference>
<name>A0A143PMZ3_LUTPR</name>
<dbReference type="Proteomes" id="UP000076079">
    <property type="component" value="Chromosome"/>
</dbReference>
<dbReference type="AlphaFoldDB" id="A0A143PMZ3"/>
<dbReference type="InterPro" id="IPR025668">
    <property type="entry name" value="Tnp_DDE_dom"/>
</dbReference>
<dbReference type="PANTHER" id="PTHR34631:SF3">
    <property type="entry name" value="ISSOD12 TRANSPOSASE TNPA_ISSOD12"/>
    <property type="match status" value="1"/>
</dbReference>
<evidence type="ECO:0000313" key="3">
    <source>
        <dbReference type="Proteomes" id="UP000076079"/>
    </source>
</evidence>
<accession>A0A143PMZ3</accession>
<dbReference type="Pfam" id="PF13737">
    <property type="entry name" value="DDE_Tnp_1_5"/>
    <property type="match status" value="1"/>
</dbReference>
<evidence type="ECO:0000313" key="2">
    <source>
        <dbReference type="EMBL" id="AMY09530.1"/>
    </source>
</evidence>
<reference evidence="3" key="2">
    <citation type="submission" date="2016-04" db="EMBL/GenBank/DDBJ databases">
        <title>First Complete Genome Sequence of a Subdivision 6 Acidobacterium.</title>
        <authorList>
            <person name="Huang S."/>
            <person name="Vieira S."/>
            <person name="Bunk B."/>
            <person name="Riedel T."/>
            <person name="Sproeer C."/>
            <person name="Overmann J."/>
        </authorList>
    </citation>
    <scope>NUCLEOTIDE SEQUENCE [LARGE SCALE GENOMIC DNA]</scope>
    <source>
        <strain evidence="3">DSM 100886 HEG_-6_39</strain>
    </source>
</reference>
<sequence length="275" mass="30259">MRVSEAACVLDAACYSYSVSARDAGHDCRPCCPALVHGWGASYTARGIDERRLFEPCTRLGGVGDSEAGRHDVVIGRESLDLFAANAKRAVGAWLPTSRQCVGGWSLWHVGGPRRHDRAMKSRVHPTYKTRYRVGNWRLYERALVSRGDVTLWLSPDARAAWIVPPSGRPGGQQRFSNLAIETALTLRLVFRLPLRQTEGFVRSILTVMRTSLDAPDHTTLSRRGQVLKVAVHHILATEPLHLIVDSSGLSVVGEGSGWRRNTADVAREAGRSCI</sequence>
<keyword evidence="3" id="KW-1185">Reference proteome</keyword>
<dbReference type="InterPro" id="IPR053172">
    <property type="entry name" value="Tn903_transposase"/>
</dbReference>
<feature type="domain" description="Transposase DDE" evidence="1">
    <location>
        <begin position="146"/>
        <end position="255"/>
    </location>
</feature>
<reference evidence="2 3" key="1">
    <citation type="journal article" date="2016" name="Genome Announc.">
        <title>First Complete Genome Sequence of a Subdivision 6 Acidobacterium Strain.</title>
        <authorList>
            <person name="Huang S."/>
            <person name="Vieira S."/>
            <person name="Bunk B."/>
            <person name="Riedel T."/>
            <person name="Sproer C."/>
            <person name="Overmann J."/>
        </authorList>
    </citation>
    <scope>NUCLEOTIDE SEQUENCE [LARGE SCALE GENOMIC DNA]</scope>
    <source>
        <strain evidence="3">DSM 100886 HEG_-6_39</strain>
    </source>
</reference>
<dbReference type="PANTHER" id="PTHR34631">
    <property type="match status" value="1"/>
</dbReference>
<dbReference type="KEGG" id="abac:LuPra_02749"/>
<dbReference type="STRING" id="1855912.LuPra_02749"/>
<organism evidence="2 3">
    <name type="scientific">Luteitalea pratensis</name>
    <dbReference type="NCBI Taxonomy" id="1855912"/>
    <lineage>
        <taxon>Bacteria</taxon>
        <taxon>Pseudomonadati</taxon>
        <taxon>Acidobacteriota</taxon>
        <taxon>Vicinamibacteria</taxon>
        <taxon>Vicinamibacterales</taxon>
        <taxon>Vicinamibacteraceae</taxon>
        <taxon>Luteitalea</taxon>
    </lineage>
</organism>
<gene>
    <name evidence="2" type="ORF">LuPra_02749</name>
</gene>
<protein>
    <recommendedName>
        <fullName evidence="1">Transposase DDE domain-containing protein</fullName>
    </recommendedName>
</protein>
<evidence type="ECO:0000259" key="1">
    <source>
        <dbReference type="Pfam" id="PF13737"/>
    </source>
</evidence>
<proteinExistence type="predicted"/>